<dbReference type="Gramene" id="OBART01G06690.1">
    <property type="protein sequence ID" value="OBART01G06690.1"/>
    <property type="gene ID" value="OBART01G06690"/>
</dbReference>
<dbReference type="PaxDb" id="65489-OBART01G06690.1"/>
<organism evidence="2">
    <name type="scientific">Oryza barthii</name>
    <dbReference type="NCBI Taxonomy" id="65489"/>
    <lineage>
        <taxon>Eukaryota</taxon>
        <taxon>Viridiplantae</taxon>
        <taxon>Streptophyta</taxon>
        <taxon>Embryophyta</taxon>
        <taxon>Tracheophyta</taxon>
        <taxon>Spermatophyta</taxon>
        <taxon>Magnoliopsida</taxon>
        <taxon>Liliopsida</taxon>
        <taxon>Poales</taxon>
        <taxon>Poaceae</taxon>
        <taxon>BOP clade</taxon>
        <taxon>Oryzoideae</taxon>
        <taxon>Oryzeae</taxon>
        <taxon>Oryzinae</taxon>
        <taxon>Oryza</taxon>
    </lineage>
</organism>
<dbReference type="EnsemblPlants" id="OBART01G06690.1">
    <property type="protein sequence ID" value="OBART01G06690.1"/>
    <property type="gene ID" value="OBART01G06690"/>
</dbReference>
<evidence type="ECO:0000313" key="2">
    <source>
        <dbReference type="EnsemblPlants" id="OBART01G06690.1"/>
    </source>
</evidence>
<dbReference type="Proteomes" id="UP000026960">
    <property type="component" value="Chromosome 1"/>
</dbReference>
<dbReference type="HOGENOM" id="CLU_146964_0_0_1"/>
<evidence type="ECO:0000256" key="1">
    <source>
        <dbReference type="SAM" id="MobiDB-lite"/>
    </source>
</evidence>
<feature type="compositionally biased region" description="Basic and acidic residues" evidence="1">
    <location>
        <begin position="1"/>
        <end position="10"/>
    </location>
</feature>
<reference evidence="2" key="1">
    <citation type="journal article" date="2009" name="Rice">
        <title>De Novo Next Generation Sequencing of Plant Genomes.</title>
        <authorList>
            <person name="Rounsley S."/>
            <person name="Marri P.R."/>
            <person name="Yu Y."/>
            <person name="He R."/>
            <person name="Sisneros N."/>
            <person name="Goicoechea J.L."/>
            <person name="Lee S.J."/>
            <person name="Angelova A."/>
            <person name="Kudrna D."/>
            <person name="Luo M."/>
            <person name="Affourtit J."/>
            <person name="Desany B."/>
            <person name="Knight J."/>
            <person name="Niazi F."/>
            <person name="Egholm M."/>
            <person name="Wing R.A."/>
        </authorList>
    </citation>
    <scope>NUCLEOTIDE SEQUENCE [LARGE SCALE GENOMIC DNA]</scope>
    <source>
        <strain evidence="2">cv. IRGC 105608</strain>
    </source>
</reference>
<proteinExistence type="predicted"/>
<sequence length="133" mass="15301">MENKGSENERSLANNAAAAAAGDVEEETTKPFRFAPEVEKWTAAEKEATLAFFRAANAEAAKYMEMTEEDVVEEYRRAGKLHRYDPDKEWQKRYARAARAHPPPPCAIPRLPHIQQYLKYLEEDDQKQFSLIN</sequence>
<feature type="region of interest" description="Disordered" evidence="1">
    <location>
        <begin position="1"/>
        <end position="31"/>
    </location>
</feature>
<accession>A0A0D3EKV5</accession>
<keyword evidence="3" id="KW-1185">Reference proteome</keyword>
<dbReference type="AlphaFoldDB" id="A0A0D3EKV5"/>
<evidence type="ECO:0000313" key="3">
    <source>
        <dbReference type="Proteomes" id="UP000026960"/>
    </source>
</evidence>
<protein>
    <submittedName>
        <fullName evidence="2">Uncharacterized protein</fullName>
    </submittedName>
</protein>
<dbReference type="eggNOG" id="ENOG502R3WH">
    <property type="taxonomic scope" value="Eukaryota"/>
</dbReference>
<name>A0A0D3EKV5_9ORYZ</name>
<reference evidence="2" key="2">
    <citation type="submission" date="2015-03" db="UniProtKB">
        <authorList>
            <consortium name="EnsemblPlants"/>
        </authorList>
    </citation>
    <scope>IDENTIFICATION</scope>
</reference>